<dbReference type="RefSeq" id="XP_016208434.1">
    <property type="nucleotide sequence ID" value="XM_016363730.1"/>
</dbReference>
<evidence type="ECO:0008006" key="5">
    <source>
        <dbReference type="Google" id="ProtNLM"/>
    </source>
</evidence>
<dbReference type="OrthoDB" id="5426982at2759"/>
<keyword evidence="1" id="KW-0539">Nucleus</keyword>
<dbReference type="VEuPathDB" id="FungiDB:PV09_09633"/>
<evidence type="ECO:0000256" key="1">
    <source>
        <dbReference type="ARBA" id="ARBA00023242"/>
    </source>
</evidence>
<organism evidence="3 4">
    <name type="scientific">Verruconis gallopava</name>
    <dbReference type="NCBI Taxonomy" id="253628"/>
    <lineage>
        <taxon>Eukaryota</taxon>
        <taxon>Fungi</taxon>
        <taxon>Dikarya</taxon>
        <taxon>Ascomycota</taxon>
        <taxon>Pezizomycotina</taxon>
        <taxon>Dothideomycetes</taxon>
        <taxon>Pleosporomycetidae</taxon>
        <taxon>Venturiales</taxon>
        <taxon>Sympoventuriaceae</taxon>
        <taxon>Verruconis</taxon>
    </lineage>
</organism>
<dbReference type="PANTHER" id="PTHR35392">
    <property type="entry name" value="ZN(II)2CYS6 TRANSCRIPTION FACTOR (EUROFUNG)-RELATED-RELATED"/>
    <property type="match status" value="1"/>
</dbReference>
<evidence type="ECO:0000313" key="4">
    <source>
        <dbReference type="Proteomes" id="UP000053259"/>
    </source>
</evidence>
<keyword evidence="2" id="KW-0472">Membrane</keyword>
<dbReference type="InParanoid" id="A0A0D1ZX21"/>
<dbReference type="GO" id="GO:0000981">
    <property type="term" value="F:DNA-binding transcription factor activity, RNA polymerase II-specific"/>
    <property type="evidence" value="ECO:0007669"/>
    <property type="project" value="InterPro"/>
</dbReference>
<gene>
    <name evidence="3" type="ORF">PV09_09633</name>
</gene>
<protein>
    <recommendedName>
        <fullName evidence="5">Zn(2)-C6 fungal-type domain-containing protein</fullName>
    </recommendedName>
</protein>
<dbReference type="GO" id="GO:0008270">
    <property type="term" value="F:zinc ion binding"/>
    <property type="evidence" value="ECO:0007669"/>
    <property type="project" value="InterPro"/>
</dbReference>
<keyword evidence="4" id="KW-1185">Reference proteome</keyword>
<dbReference type="Proteomes" id="UP000053259">
    <property type="component" value="Unassembled WGS sequence"/>
</dbReference>
<keyword evidence="2" id="KW-0812">Transmembrane</keyword>
<dbReference type="EMBL" id="KN847631">
    <property type="protein sequence ID" value="KIV98564.1"/>
    <property type="molecule type" value="Genomic_DNA"/>
</dbReference>
<keyword evidence="2" id="KW-1133">Transmembrane helix</keyword>
<evidence type="ECO:0000256" key="2">
    <source>
        <dbReference type="SAM" id="Phobius"/>
    </source>
</evidence>
<reference evidence="3 4" key="1">
    <citation type="submission" date="2015-01" db="EMBL/GenBank/DDBJ databases">
        <title>The Genome Sequence of Ochroconis gallopava CBS43764.</title>
        <authorList>
            <consortium name="The Broad Institute Genomics Platform"/>
            <person name="Cuomo C."/>
            <person name="de Hoog S."/>
            <person name="Gorbushina A."/>
            <person name="Stielow B."/>
            <person name="Teixiera M."/>
            <person name="Abouelleil A."/>
            <person name="Chapman S.B."/>
            <person name="Priest M."/>
            <person name="Young S.K."/>
            <person name="Wortman J."/>
            <person name="Nusbaum C."/>
            <person name="Birren B."/>
        </authorList>
    </citation>
    <scope>NUCLEOTIDE SEQUENCE [LARGE SCALE GENOMIC DNA]</scope>
    <source>
        <strain evidence="3 4">CBS 43764</strain>
    </source>
</reference>
<name>A0A0D1ZX21_9PEZI</name>
<feature type="transmembrane region" description="Helical" evidence="2">
    <location>
        <begin position="241"/>
        <end position="259"/>
    </location>
</feature>
<proteinExistence type="predicted"/>
<dbReference type="GeneID" id="27317606"/>
<sequence length="620" mass="68768">MKTTKRCARKRAPPNGYICFTLGGTFHARRVSYSNERREQVHEVRKVGACLRCHLLKKSCSRGNPCTTCVRAAENKIASCSLAWMDCVRPSLMNVTIYGLEARFDPDIGLGGVPVLQYLTHGDLDLKFDIPFQWNIDELSTFVAGWLVRDHDASRASMAGLLSSASLLSIISDLIGSEIAQVFKWLVSTSSMIFNTCSGNVVYSQNSTDIRILRHCGYRLLLHLESHIKPMTLARLRKHELYAMFLLLLGCIISSKYVAESLGDLSRLPLAVDQSTAVQHAQPSSITHSDEERGTELIRLLAHHMVYLGQSTGLLQDRVSKTLIAYLTSTPWQKKLVPPTNQVEVDLWPPNHSSRYLFSPAETKSPLVEDSISANDPDSSICHKGLKRTLRDLPSIGRNKHLENALCEVASCSRCHIAESSLDYLEERQYHNRSWFLCKSCSRSIYLRGDLASRGGGGTGSTVGQSFAHSSNFVTTAFEKPSYANLNSRKPTTSGSNNTAAEVSKDLPTLFNFNQPLNNNLGPPSPLDFNVACFDPSLPTNDIDTTLVLQLDNTEQWPCLRRIPTPQPEQDLELERHIGLDQHSLPSSVVLAGRCGDEIPTLFTSELGSSIKALQNRLLL</sequence>
<dbReference type="InterPro" id="IPR052973">
    <property type="entry name" value="Fungal_sec-metab_reg_TF"/>
</dbReference>
<dbReference type="HOGENOM" id="CLU_471888_0_0_1"/>
<dbReference type="AlphaFoldDB" id="A0A0D1ZX21"/>
<dbReference type="InterPro" id="IPR001138">
    <property type="entry name" value="Zn2Cys6_DnaBD"/>
</dbReference>
<dbReference type="CDD" id="cd00067">
    <property type="entry name" value="GAL4"/>
    <property type="match status" value="1"/>
</dbReference>
<accession>A0A0D1ZX21</accession>
<evidence type="ECO:0000313" key="3">
    <source>
        <dbReference type="EMBL" id="KIV98564.1"/>
    </source>
</evidence>